<organism evidence="11 12">
    <name type="scientific">Pseudoalteromonas rubra</name>
    <dbReference type="NCBI Taxonomy" id="43658"/>
    <lineage>
        <taxon>Bacteria</taxon>
        <taxon>Pseudomonadati</taxon>
        <taxon>Pseudomonadota</taxon>
        <taxon>Gammaproteobacteria</taxon>
        <taxon>Alteromonadales</taxon>
        <taxon>Pseudoalteromonadaceae</taxon>
        <taxon>Pseudoalteromonas</taxon>
    </lineage>
</organism>
<dbReference type="PROSITE" id="PS50076">
    <property type="entry name" value="DNAJ_2"/>
    <property type="match status" value="1"/>
</dbReference>
<dbReference type="SMART" id="SM00271">
    <property type="entry name" value="DnaJ"/>
    <property type="match status" value="1"/>
</dbReference>
<dbReference type="InterPro" id="IPR023749">
    <property type="entry name" value="DjlA"/>
</dbReference>
<keyword evidence="6 7" id="KW-0143">Chaperone</keyword>
<comment type="subunit">
    <text evidence="7">Homodimer.</text>
</comment>
<feature type="domain" description="J" evidence="10">
    <location>
        <begin position="225"/>
        <end position="289"/>
    </location>
</feature>
<evidence type="ECO:0000259" key="10">
    <source>
        <dbReference type="PROSITE" id="PS50076"/>
    </source>
</evidence>
<keyword evidence="12" id="KW-1185">Reference proteome</keyword>
<dbReference type="Pfam" id="PF05099">
    <property type="entry name" value="TerB"/>
    <property type="match status" value="1"/>
</dbReference>
<evidence type="ECO:0000256" key="6">
    <source>
        <dbReference type="ARBA" id="ARBA00023186"/>
    </source>
</evidence>
<evidence type="ECO:0000256" key="8">
    <source>
        <dbReference type="SAM" id="MobiDB-lite"/>
    </source>
</evidence>
<keyword evidence="1 7" id="KW-1003">Cell membrane</keyword>
<dbReference type="HAMAP" id="MF_01153">
    <property type="entry name" value="DjlA"/>
    <property type="match status" value="1"/>
</dbReference>
<keyword evidence="2 7" id="KW-0997">Cell inner membrane</keyword>
<dbReference type="NCBIfam" id="NF006948">
    <property type="entry name" value="PRK09430.1"/>
    <property type="match status" value="1"/>
</dbReference>
<dbReference type="InterPro" id="IPR050817">
    <property type="entry name" value="DjlA_DnaK_co-chaperone"/>
</dbReference>
<feature type="transmembrane region" description="Helical" evidence="9">
    <location>
        <begin position="6"/>
        <end position="26"/>
    </location>
</feature>
<dbReference type="GO" id="GO:0005886">
    <property type="term" value="C:plasma membrane"/>
    <property type="evidence" value="ECO:0007669"/>
    <property type="project" value="UniProtKB-SubCell"/>
</dbReference>
<keyword evidence="3 7" id="KW-0812">Transmembrane</keyword>
<dbReference type="GO" id="GO:0051087">
    <property type="term" value="F:protein-folding chaperone binding"/>
    <property type="evidence" value="ECO:0007669"/>
    <property type="project" value="InterPro"/>
</dbReference>
<keyword evidence="4 7" id="KW-1133">Transmembrane helix</keyword>
<dbReference type="PRINTS" id="PR00625">
    <property type="entry name" value="JDOMAIN"/>
</dbReference>
<dbReference type="SUPFAM" id="SSF158682">
    <property type="entry name" value="TerB-like"/>
    <property type="match status" value="1"/>
</dbReference>
<proteinExistence type="inferred from homology"/>
<dbReference type="InterPro" id="IPR029024">
    <property type="entry name" value="TerB-like"/>
</dbReference>
<protein>
    <recommendedName>
        <fullName evidence="7">Co-chaperone protein DjlA</fullName>
    </recommendedName>
</protein>
<evidence type="ECO:0000256" key="9">
    <source>
        <dbReference type="SAM" id="Phobius"/>
    </source>
</evidence>
<dbReference type="Gene3D" id="1.10.287.110">
    <property type="entry name" value="DnaJ domain"/>
    <property type="match status" value="1"/>
</dbReference>
<dbReference type="CDD" id="cd06257">
    <property type="entry name" value="DnaJ"/>
    <property type="match status" value="1"/>
</dbReference>
<feature type="compositionally biased region" description="Low complexity" evidence="8">
    <location>
        <begin position="194"/>
        <end position="212"/>
    </location>
</feature>
<dbReference type="InterPro" id="IPR036869">
    <property type="entry name" value="J_dom_sf"/>
</dbReference>
<evidence type="ECO:0000256" key="4">
    <source>
        <dbReference type="ARBA" id="ARBA00022989"/>
    </source>
</evidence>
<dbReference type="AlphaFoldDB" id="A0A0F4QJ08"/>
<evidence type="ECO:0000256" key="1">
    <source>
        <dbReference type="ARBA" id="ARBA00022475"/>
    </source>
</evidence>
<keyword evidence="5 7" id="KW-0472">Membrane</keyword>
<dbReference type="RefSeq" id="WP_046005687.1">
    <property type="nucleotide sequence ID" value="NZ_JXYA01000032.1"/>
</dbReference>
<evidence type="ECO:0000256" key="5">
    <source>
        <dbReference type="ARBA" id="ARBA00023136"/>
    </source>
</evidence>
<name>A0A0F4QJ08_9GAMM</name>
<dbReference type="PANTHER" id="PTHR24074">
    <property type="entry name" value="CO-CHAPERONE PROTEIN DJLA"/>
    <property type="match status" value="1"/>
</dbReference>
<evidence type="ECO:0000313" key="12">
    <source>
        <dbReference type="Proteomes" id="UP000033452"/>
    </source>
</evidence>
<comment type="caution">
    <text evidence="11">The sequence shown here is derived from an EMBL/GenBank/DDBJ whole genome shotgun (WGS) entry which is preliminary data.</text>
</comment>
<reference evidence="11 12" key="1">
    <citation type="journal article" date="2015" name="BMC Genomics">
        <title>Genome mining reveals unlocked bioactive potential of marine Gram-negative bacteria.</title>
        <authorList>
            <person name="Machado H."/>
            <person name="Sonnenschein E.C."/>
            <person name="Melchiorsen J."/>
            <person name="Gram L."/>
        </authorList>
    </citation>
    <scope>NUCLEOTIDE SEQUENCE [LARGE SCALE GENOMIC DNA]</scope>
    <source>
        <strain evidence="11 12">S2471</strain>
    </source>
</reference>
<accession>A0A0F4QJ08</accession>
<dbReference type="OrthoDB" id="9782583at2"/>
<comment type="domain">
    <text evidence="7">The transmembrane domain is a dimerization domain.</text>
</comment>
<dbReference type="Gene3D" id="1.10.3680.10">
    <property type="entry name" value="TerB-like"/>
    <property type="match status" value="1"/>
</dbReference>
<dbReference type="Pfam" id="PF00226">
    <property type="entry name" value="DnaJ"/>
    <property type="match status" value="1"/>
</dbReference>
<dbReference type="PATRIC" id="fig|43658.5.peg.3045"/>
<gene>
    <name evidence="7" type="primary">djlA</name>
    <name evidence="11" type="ORF">TW77_14395</name>
</gene>
<feature type="topological domain" description="Cytoplasmic" evidence="7">
    <location>
        <begin position="29"/>
        <end position="290"/>
    </location>
</feature>
<feature type="region of interest" description="Disordered" evidence="8">
    <location>
        <begin position="194"/>
        <end position="218"/>
    </location>
</feature>
<evidence type="ECO:0000313" key="11">
    <source>
        <dbReference type="EMBL" id="KJZ07693.1"/>
    </source>
</evidence>
<comment type="subcellular location">
    <subcellularLocation>
        <location evidence="7">Cell inner membrane</location>
        <topology evidence="7">Single-pass type III membrane protein</topology>
    </subcellularLocation>
</comment>
<dbReference type="InterPro" id="IPR007791">
    <property type="entry name" value="DjlA_N"/>
</dbReference>
<dbReference type="Proteomes" id="UP000033452">
    <property type="component" value="Unassembled WGS sequence"/>
</dbReference>
<evidence type="ECO:0000256" key="3">
    <source>
        <dbReference type="ARBA" id="ARBA00022692"/>
    </source>
</evidence>
<feature type="topological domain" description="Periplasmic" evidence="7">
    <location>
        <begin position="1"/>
        <end position="4"/>
    </location>
</feature>
<evidence type="ECO:0000256" key="7">
    <source>
        <dbReference type="HAMAP-Rule" id="MF_01153"/>
    </source>
</evidence>
<dbReference type="CDD" id="cd07316">
    <property type="entry name" value="terB_like_DjlA"/>
    <property type="match status" value="1"/>
</dbReference>
<dbReference type="EMBL" id="JXYA01000032">
    <property type="protein sequence ID" value="KJZ07693.1"/>
    <property type="molecule type" value="Genomic_DNA"/>
</dbReference>
<dbReference type="InterPro" id="IPR001623">
    <property type="entry name" value="DnaJ_domain"/>
</dbReference>
<evidence type="ECO:0000256" key="2">
    <source>
        <dbReference type="ARBA" id="ARBA00022519"/>
    </source>
</evidence>
<comment type="function">
    <text evidence="7">Regulatory DnaK co-chaperone. Direct interaction between DnaK and DjlA is needed for the induction of the wcaABCDE operon, involved in the synthesis of a colanic acid polysaccharide capsule, possibly through activation of the RcsB/RcsC phosphotransfer signaling pathway. The colanic acid capsule may help the bacterium survive conditions outside the host.</text>
</comment>
<sequence>MWGKLLGTAFGFLFGKWLGAILGFYLGHLFDKSLKQDFDKVGGFQGFLNGDGLSERQALFFSSCFSVMGHIAKSNGRVSEVHIRAATAFMDEMALAGDDRREAQHAFRAGKEADFSIKEAVREVREAFARRYDLLQLFLEIQIQMAFSDGHVSEQEQALLREVSKHLGISQAQFGFLLKRYQAEFRFRQQRAQWQSQQSQQRHNQQRQQRSSACEPEHNAISRSEALAVLGLSDGASDKDIKRAYRKLMSQHHPDKLVSQGLPEHMMEIAKRKSQSIQSAYELLKQKRPS</sequence>
<dbReference type="SUPFAM" id="SSF46565">
    <property type="entry name" value="Chaperone J-domain"/>
    <property type="match status" value="1"/>
</dbReference>